<dbReference type="Pfam" id="PF01370">
    <property type="entry name" value="Epimerase"/>
    <property type="match status" value="1"/>
</dbReference>
<comment type="domain">
    <text evidence="4">Contains a large N-terminal NADP-binding domain, and a smaller C-terminal substrate-binding domain.</text>
</comment>
<dbReference type="Proteomes" id="UP000035268">
    <property type="component" value="Chromosome"/>
</dbReference>
<evidence type="ECO:0000259" key="5">
    <source>
        <dbReference type="Pfam" id="PF01370"/>
    </source>
</evidence>
<dbReference type="GO" id="GO:0050661">
    <property type="term" value="F:NADP binding"/>
    <property type="evidence" value="ECO:0007669"/>
    <property type="project" value="InterPro"/>
</dbReference>
<dbReference type="GO" id="GO:0008712">
    <property type="term" value="F:ADP-glyceromanno-heptose 6-epimerase activity"/>
    <property type="evidence" value="ECO:0007669"/>
    <property type="project" value="UniProtKB-UniRule"/>
</dbReference>
<feature type="domain" description="NAD-dependent epimerase/dehydratase" evidence="5">
    <location>
        <begin position="10"/>
        <end position="250"/>
    </location>
</feature>
<dbReference type="RefSeq" id="WP_052882167.1">
    <property type="nucleotide sequence ID" value="NZ_CP010904.1"/>
</dbReference>
<dbReference type="HAMAP" id="MF_01601">
    <property type="entry name" value="Heptose_epimerase"/>
    <property type="match status" value="1"/>
</dbReference>
<sequence length="328" mass="37314">MNGNTELRYIVTGGAGFIGSNLVRALNERGETNILIVDRLGSGLKWRNLNGLEFEDFIDKDAFLETLPDIPWMGLEAVYHLGACSSTTEADADYLMRNNYAYTRQLCEACLRAGTRFVYASSAATYGDGSRGYSDRHESTPAYRPLNMYGYSKHRFDLWALRHEALDRVAGIKYFNVYGPGEAHKGDMRSMIHKAWGQVRERGEVRLFRSHRSEYADGEQVRDFVHVGDAVDLTLWLGDHPEINGLYNCGTGRARSWNDLARAVFESMGRKPHIRYIDMPESIRPNYQYYTEADLTKLREAGYRQAFTALEDGIRSYVRDHLESAGAE</sequence>
<keyword evidence="7" id="KW-1185">Reference proteome</keyword>
<dbReference type="Gene3D" id="3.90.25.10">
    <property type="entry name" value="UDP-galactose 4-epimerase, domain 1"/>
    <property type="match status" value="1"/>
</dbReference>
<feature type="binding site" evidence="4">
    <location>
        <begin position="81"/>
        <end position="85"/>
    </location>
    <ligand>
        <name>NADP(+)</name>
        <dbReference type="ChEBI" id="CHEBI:58349"/>
    </ligand>
</feature>
<dbReference type="EC" id="5.1.3.20" evidence="4"/>
<evidence type="ECO:0000256" key="1">
    <source>
        <dbReference type="ARBA" id="ARBA00022857"/>
    </source>
</evidence>
<evidence type="ECO:0000256" key="3">
    <source>
        <dbReference type="ARBA" id="ARBA00023277"/>
    </source>
</evidence>
<comment type="subunit">
    <text evidence="4">Homopentamer.</text>
</comment>
<dbReference type="KEGG" id="vbl:L21SP4_01639"/>
<comment type="function">
    <text evidence="4">Catalyzes the interconversion between ADP-D-glycero-beta-D-manno-heptose and ADP-L-glycero-beta-D-manno-heptose via an epimerization at carbon 6 of the heptose.</text>
</comment>
<feature type="binding site" evidence="4">
    <location>
        <position position="222"/>
    </location>
    <ligand>
        <name>substrate</name>
    </ligand>
</feature>
<dbReference type="PATRIC" id="fig|1609981.3.peg.1700"/>
<dbReference type="UniPathway" id="UPA00356">
    <property type="reaction ID" value="UER00440"/>
</dbReference>
<reference evidence="6 7" key="2">
    <citation type="journal article" date="2016" name="ISME J.">
        <title>Characterization of the first cultured representative of Verrucomicrobia subdivision 5 indicates the proposal of a novel phylum.</title>
        <authorList>
            <person name="Spring S."/>
            <person name="Bunk B."/>
            <person name="Sproer C."/>
            <person name="Schumann P."/>
            <person name="Rohde M."/>
            <person name="Tindall B.J."/>
            <person name="Klenk H.P."/>
        </authorList>
    </citation>
    <scope>NUCLEOTIDE SEQUENCE [LARGE SCALE GENOMIC DNA]</scope>
    <source>
        <strain evidence="6 7">L21-Fru-AB</strain>
    </source>
</reference>
<evidence type="ECO:0000313" key="6">
    <source>
        <dbReference type="EMBL" id="AKJ64882.1"/>
    </source>
</evidence>
<dbReference type="InterPro" id="IPR036291">
    <property type="entry name" value="NAD(P)-bd_dom_sf"/>
</dbReference>
<keyword evidence="1 4" id="KW-0521">NADP</keyword>
<dbReference type="PANTHER" id="PTHR43103">
    <property type="entry name" value="NUCLEOSIDE-DIPHOSPHATE-SUGAR EPIMERASE"/>
    <property type="match status" value="1"/>
</dbReference>
<dbReference type="InterPro" id="IPR001509">
    <property type="entry name" value="Epimerase_deHydtase"/>
</dbReference>
<feature type="binding site" evidence="4">
    <location>
        <position position="98"/>
    </location>
    <ligand>
        <name>NADP(+)</name>
        <dbReference type="ChEBI" id="CHEBI:58349"/>
    </ligand>
</feature>
<feature type="binding site" evidence="4">
    <location>
        <begin position="208"/>
        <end position="211"/>
    </location>
    <ligand>
        <name>substrate</name>
    </ligand>
</feature>
<dbReference type="GO" id="GO:0005975">
    <property type="term" value="P:carbohydrate metabolic process"/>
    <property type="evidence" value="ECO:0007669"/>
    <property type="project" value="UniProtKB-UniRule"/>
</dbReference>
<feature type="active site" description="Proton acceptor" evidence="4">
    <location>
        <position position="185"/>
    </location>
</feature>
<feature type="binding site" evidence="4">
    <location>
        <position position="194"/>
    </location>
    <ligand>
        <name>substrate</name>
    </ligand>
</feature>
<feature type="binding site" evidence="4">
    <location>
        <position position="176"/>
    </location>
    <ligand>
        <name>substrate</name>
    </ligand>
</feature>
<name>A0A0G3EHJ5_9BACT</name>
<feature type="binding site" evidence="4">
    <location>
        <begin position="38"/>
        <end position="39"/>
    </location>
    <ligand>
        <name>NADP(+)</name>
        <dbReference type="ChEBI" id="CHEBI:58349"/>
    </ligand>
</feature>
<feature type="binding site" evidence="4">
    <location>
        <position position="287"/>
    </location>
    <ligand>
        <name>substrate</name>
    </ligand>
</feature>
<comment type="pathway">
    <text evidence="4">Nucleotide-sugar biosynthesis; ADP-L-glycero-beta-D-manno-heptose biosynthesis; ADP-L-glycero-beta-D-manno-heptose from D-glycero-beta-D-manno-heptose 7-phosphate: step 4/4.</text>
</comment>
<comment type="catalytic activity">
    <reaction evidence="4">
        <text>ADP-D-glycero-beta-D-manno-heptose = ADP-L-glycero-beta-D-manno-heptose</text>
        <dbReference type="Rhea" id="RHEA:17577"/>
        <dbReference type="ChEBI" id="CHEBI:59967"/>
        <dbReference type="ChEBI" id="CHEBI:61506"/>
        <dbReference type="EC" id="5.1.3.20"/>
    </reaction>
</comment>
<keyword evidence="2 4" id="KW-0413">Isomerase</keyword>
<comment type="similarity">
    <text evidence="4">Belongs to the NAD(P)-dependent epimerase/dehydratase family. HldD subfamily.</text>
</comment>
<evidence type="ECO:0000313" key="7">
    <source>
        <dbReference type="Proteomes" id="UP000035268"/>
    </source>
</evidence>
<dbReference type="InterPro" id="IPR011912">
    <property type="entry name" value="Heptose_epim"/>
</dbReference>
<keyword evidence="3 4" id="KW-0119">Carbohydrate metabolism</keyword>
<dbReference type="STRING" id="1307763.L21SP4_01639"/>
<feature type="binding site" evidence="4">
    <location>
        <position position="185"/>
    </location>
    <ligand>
        <name>NADP(+)</name>
        <dbReference type="ChEBI" id="CHEBI:58349"/>
    </ligand>
</feature>
<evidence type="ECO:0000256" key="2">
    <source>
        <dbReference type="ARBA" id="ARBA00023235"/>
    </source>
</evidence>
<feature type="binding site" evidence="4">
    <location>
        <position position="60"/>
    </location>
    <ligand>
        <name>NADP(+)</name>
        <dbReference type="ChEBI" id="CHEBI:58349"/>
    </ligand>
</feature>
<feature type="binding site" evidence="4">
    <location>
        <position position="45"/>
    </location>
    <ligand>
        <name>NADP(+)</name>
        <dbReference type="ChEBI" id="CHEBI:58349"/>
    </ligand>
</feature>
<organism evidence="6 7">
    <name type="scientific">Kiritimatiella glycovorans</name>
    <dbReference type="NCBI Taxonomy" id="1307763"/>
    <lineage>
        <taxon>Bacteria</taxon>
        <taxon>Pseudomonadati</taxon>
        <taxon>Kiritimatiellota</taxon>
        <taxon>Kiritimatiellia</taxon>
        <taxon>Kiritimatiellales</taxon>
        <taxon>Kiritimatiellaceae</taxon>
        <taxon>Kiritimatiella</taxon>
    </lineage>
</organism>
<dbReference type="PANTHER" id="PTHR43103:SF3">
    <property type="entry name" value="ADP-L-GLYCERO-D-MANNO-HEPTOSE-6-EPIMERASE"/>
    <property type="match status" value="1"/>
</dbReference>
<feature type="binding site" evidence="4">
    <location>
        <position position="153"/>
    </location>
    <ligand>
        <name>NADP(+)</name>
        <dbReference type="ChEBI" id="CHEBI:58349"/>
    </ligand>
</feature>
<dbReference type="EMBL" id="CP010904">
    <property type="protein sequence ID" value="AKJ64882.1"/>
    <property type="molecule type" value="Genomic_DNA"/>
</dbReference>
<protein>
    <recommendedName>
        <fullName evidence="4">ADP-L-glycero-D-manno-heptose-6-epimerase</fullName>
        <ecNumber evidence="4">5.1.3.20</ecNumber>
    </recommendedName>
    <alternativeName>
        <fullName evidence="4">ADP-L-glycero-beta-D-manno-heptose-6-epimerase</fullName>
        <shortName evidence="4">ADP-glyceromanno-heptose 6-epimerase</shortName>
        <shortName evidence="4">ADP-hep 6-epimerase</shortName>
        <shortName evidence="4">AGME</shortName>
    </alternativeName>
</protein>
<evidence type="ECO:0000256" key="4">
    <source>
        <dbReference type="HAMAP-Rule" id="MF_01601"/>
    </source>
</evidence>
<feature type="binding site" evidence="4">
    <location>
        <begin position="17"/>
        <end position="18"/>
    </location>
    <ligand>
        <name>NADP(+)</name>
        <dbReference type="ChEBI" id="CHEBI:58349"/>
    </ligand>
</feature>
<reference evidence="7" key="1">
    <citation type="submission" date="2015-02" db="EMBL/GenBank/DDBJ databases">
        <title>Description and complete genome sequence of the first cultured representative of the subdivision 5 of the Verrucomicrobia phylum.</title>
        <authorList>
            <person name="Spring S."/>
            <person name="Bunk B."/>
            <person name="Sproer C."/>
            <person name="Klenk H.-P."/>
        </authorList>
    </citation>
    <scope>NUCLEOTIDE SEQUENCE [LARGE SCALE GENOMIC DNA]</scope>
    <source>
        <strain evidence="7">L21-Fru-AB</strain>
    </source>
</reference>
<dbReference type="OrthoDB" id="9811743at2"/>
<dbReference type="AlphaFoldDB" id="A0A0G3EHJ5"/>
<dbReference type="NCBIfam" id="TIGR02197">
    <property type="entry name" value="heptose_epim"/>
    <property type="match status" value="1"/>
</dbReference>
<proteinExistence type="inferred from homology"/>
<comment type="cofactor">
    <cofactor evidence="4">
        <name>NADP(+)</name>
        <dbReference type="ChEBI" id="CHEBI:58349"/>
    </cofactor>
    <text evidence="4">Binds 1 NADP(+) per subunit.</text>
</comment>
<dbReference type="GO" id="GO:0097171">
    <property type="term" value="P:ADP-L-glycero-beta-D-manno-heptose biosynthetic process"/>
    <property type="evidence" value="ECO:0007669"/>
    <property type="project" value="UniProtKB-UniPathway"/>
</dbReference>
<feature type="binding site" evidence="4">
    <location>
        <position position="187"/>
    </location>
    <ligand>
        <name>substrate</name>
    </ligand>
</feature>
<feature type="active site" description="Proton acceptor" evidence="4">
    <location>
        <position position="149"/>
    </location>
</feature>
<gene>
    <name evidence="4 6" type="primary">hldD</name>
    <name evidence="6" type="ORF">L21SP4_01639</name>
</gene>
<feature type="binding site" evidence="4">
    <location>
        <position position="177"/>
    </location>
    <ligand>
        <name>NADP(+)</name>
        <dbReference type="ChEBI" id="CHEBI:58349"/>
    </ligand>
</feature>
<dbReference type="Gene3D" id="3.40.50.720">
    <property type="entry name" value="NAD(P)-binding Rossmann-like Domain"/>
    <property type="match status" value="1"/>
</dbReference>
<dbReference type="SUPFAM" id="SSF51735">
    <property type="entry name" value="NAD(P)-binding Rossmann-fold domains"/>
    <property type="match status" value="1"/>
</dbReference>
<dbReference type="CDD" id="cd05248">
    <property type="entry name" value="ADP_GME_SDR_e"/>
    <property type="match status" value="1"/>
</dbReference>
<accession>A0A0G3EHJ5</accession>